<dbReference type="FunFam" id="2.60.40.10:FF:000437">
    <property type="entry name" value="Beat-IIIc, isoform A"/>
    <property type="match status" value="1"/>
</dbReference>
<organism evidence="2 3">
    <name type="scientific">Leptotrombidium deliense</name>
    <dbReference type="NCBI Taxonomy" id="299467"/>
    <lineage>
        <taxon>Eukaryota</taxon>
        <taxon>Metazoa</taxon>
        <taxon>Ecdysozoa</taxon>
        <taxon>Arthropoda</taxon>
        <taxon>Chelicerata</taxon>
        <taxon>Arachnida</taxon>
        <taxon>Acari</taxon>
        <taxon>Acariformes</taxon>
        <taxon>Trombidiformes</taxon>
        <taxon>Prostigmata</taxon>
        <taxon>Anystina</taxon>
        <taxon>Parasitengona</taxon>
        <taxon>Trombiculoidea</taxon>
        <taxon>Trombiculidae</taxon>
        <taxon>Leptotrombidium</taxon>
    </lineage>
</organism>
<reference evidence="2 3" key="1">
    <citation type="journal article" date="2018" name="Gigascience">
        <title>Genomes of trombidid mites reveal novel predicted allergens and laterally-transferred genes associated with secondary metabolism.</title>
        <authorList>
            <person name="Dong X."/>
            <person name="Chaisiri K."/>
            <person name="Xia D."/>
            <person name="Armstrong S.D."/>
            <person name="Fang Y."/>
            <person name="Donnelly M.J."/>
            <person name="Kadowaki T."/>
            <person name="McGarry J.W."/>
            <person name="Darby A.C."/>
            <person name="Makepeace B.L."/>
        </authorList>
    </citation>
    <scope>NUCLEOTIDE SEQUENCE [LARGE SCALE GENOMIC DNA]</scope>
    <source>
        <strain evidence="2">UoL-UT</strain>
    </source>
</reference>
<dbReference type="STRING" id="299467.A0A443SH57"/>
<dbReference type="PANTHER" id="PTHR21261">
    <property type="entry name" value="BEAT PROTEIN"/>
    <property type="match status" value="1"/>
</dbReference>
<comment type="caution">
    <text evidence="2">The sequence shown here is derived from an EMBL/GenBank/DDBJ whole genome shotgun (WGS) entry which is preliminary data.</text>
</comment>
<dbReference type="InterPro" id="IPR007110">
    <property type="entry name" value="Ig-like_dom"/>
</dbReference>
<evidence type="ECO:0000313" key="2">
    <source>
        <dbReference type="EMBL" id="RWS26839.1"/>
    </source>
</evidence>
<accession>A0A443SH57</accession>
<feature type="domain" description="Ig-like" evidence="1">
    <location>
        <begin position="8"/>
        <end position="108"/>
    </location>
</feature>
<gene>
    <name evidence="2" type="ORF">B4U80_03340</name>
</gene>
<dbReference type="AlphaFoldDB" id="A0A443SH57"/>
<keyword evidence="3" id="KW-1185">Reference proteome</keyword>
<dbReference type="PANTHER" id="PTHR21261:SF15">
    <property type="entry name" value="BEATEN PATH IIIA, ISOFORM D-RELATED"/>
    <property type="match status" value="1"/>
</dbReference>
<dbReference type="InterPro" id="IPR036179">
    <property type="entry name" value="Ig-like_dom_sf"/>
</dbReference>
<sequence>MIRALNTLKISEFKVPDKVNAGDEVQLICVYDLEGDALYTLKWYRDEKEFFRLEPKATPKIQFFNVAGINVDEYNSNETSVILKNVNNLTSGTFSCEISAEVTFQTVDLEKVMIVN</sequence>
<proteinExistence type="predicted"/>
<evidence type="ECO:0000313" key="3">
    <source>
        <dbReference type="Proteomes" id="UP000288716"/>
    </source>
</evidence>
<dbReference type="OrthoDB" id="6343941at2759"/>
<name>A0A443SH57_9ACAR</name>
<dbReference type="SUPFAM" id="SSF48726">
    <property type="entry name" value="Immunoglobulin"/>
    <property type="match status" value="1"/>
</dbReference>
<feature type="non-terminal residue" evidence="2">
    <location>
        <position position="116"/>
    </location>
</feature>
<dbReference type="VEuPathDB" id="VectorBase:LDEU005201"/>
<dbReference type="EMBL" id="NCKV01002432">
    <property type="protein sequence ID" value="RWS26839.1"/>
    <property type="molecule type" value="Genomic_DNA"/>
</dbReference>
<dbReference type="InterPro" id="IPR013783">
    <property type="entry name" value="Ig-like_fold"/>
</dbReference>
<dbReference type="Gene3D" id="2.60.40.10">
    <property type="entry name" value="Immunoglobulins"/>
    <property type="match status" value="1"/>
</dbReference>
<dbReference type="Proteomes" id="UP000288716">
    <property type="component" value="Unassembled WGS sequence"/>
</dbReference>
<evidence type="ECO:0000259" key="1">
    <source>
        <dbReference type="PROSITE" id="PS50835"/>
    </source>
</evidence>
<protein>
    <recommendedName>
        <fullName evidence="1">Ig-like domain-containing protein</fullName>
    </recommendedName>
</protein>
<dbReference type="PROSITE" id="PS50835">
    <property type="entry name" value="IG_LIKE"/>
    <property type="match status" value="1"/>
</dbReference>